<dbReference type="EMBL" id="CYHG01000004">
    <property type="protein sequence ID" value="CUB03618.1"/>
    <property type="molecule type" value="Genomic_DNA"/>
</dbReference>
<dbReference type="Gene3D" id="3.30.565.10">
    <property type="entry name" value="Histidine kinase-like ATPase, C-terminal domain"/>
    <property type="match status" value="1"/>
</dbReference>
<evidence type="ECO:0000256" key="4">
    <source>
        <dbReference type="SAM" id="Phobius"/>
    </source>
</evidence>
<dbReference type="InterPro" id="IPR003594">
    <property type="entry name" value="HATPase_dom"/>
</dbReference>
<keyword evidence="3" id="KW-0597">Phosphoprotein</keyword>
<comment type="catalytic activity">
    <reaction evidence="1">
        <text>ATP + protein L-histidine = ADP + protein N-phospho-L-histidine.</text>
        <dbReference type="EC" id="2.7.13.3"/>
    </reaction>
</comment>
<gene>
    <name evidence="6" type="ORF">Ga0061065_10449</name>
</gene>
<evidence type="ECO:0000256" key="1">
    <source>
        <dbReference type="ARBA" id="ARBA00000085"/>
    </source>
</evidence>
<proteinExistence type="predicted"/>
<evidence type="ECO:0000313" key="6">
    <source>
        <dbReference type="EMBL" id="CUB03618.1"/>
    </source>
</evidence>
<dbReference type="InterPro" id="IPR005467">
    <property type="entry name" value="His_kinase_dom"/>
</dbReference>
<reference evidence="7" key="1">
    <citation type="submission" date="2015-08" db="EMBL/GenBank/DDBJ databases">
        <authorList>
            <person name="Varghese N."/>
        </authorList>
    </citation>
    <scope>NUCLEOTIDE SEQUENCE [LARGE SCALE GENOMIC DNA]</scope>
    <source>
        <strain evidence="7">JCM 18476</strain>
    </source>
</reference>
<dbReference type="InterPro" id="IPR036890">
    <property type="entry name" value="HATPase_C_sf"/>
</dbReference>
<feature type="domain" description="Histidine kinase" evidence="5">
    <location>
        <begin position="241"/>
        <end position="472"/>
    </location>
</feature>
<keyword evidence="4" id="KW-0812">Transmembrane</keyword>
<dbReference type="PANTHER" id="PTHR45339:SF3">
    <property type="entry name" value="HISTIDINE KINASE"/>
    <property type="match status" value="1"/>
</dbReference>
<dbReference type="PROSITE" id="PS50109">
    <property type="entry name" value="HIS_KIN"/>
    <property type="match status" value="1"/>
</dbReference>
<dbReference type="STRING" id="1137284.GCA_001418205_01469"/>
<dbReference type="RefSeq" id="WP_055462583.1">
    <property type="nucleotide sequence ID" value="NZ_CYHG01000004.1"/>
</dbReference>
<dbReference type="SUPFAM" id="SSF55874">
    <property type="entry name" value="ATPase domain of HSP90 chaperone/DNA topoisomerase II/histidine kinase"/>
    <property type="match status" value="1"/>
</dbReference>
<dbReference type="PRINTS" id="PR00344">
    <property type="entry name" value="BCTRLSENSOR"/>
</dbReference>
<feature type="transmembrane region" description="Helical" evidence="4">
    <location>
        <begin position="17"/>
        <end position="39"/>
    </location>
</feature>
<keyword evidence="6" id="KW-0808">Transferase</keyword>
<sequence>MATEQGPEANKQRKRTLINFLIICVCCSSLLTFLLIPLADNSTRLNARQVFDSSRWHSLQLQLQTYRLMNYLSDLSADDLPVNGNAYFQYDLVLSRVDLLRKGDLGRHIRNFANGRATRLLNIISGELELISLNIEHLENGRLDQVPIIMERLRSLDSQITDFVVIVNQGANDYVTKKRAELDVQLECIQFISLILLGISAALLFMTFKLSQVFRQSLNRTARLEQRIEDILNSKVDVISRITSELKPAITSIISRLSYLKQDSAKESTQVALERVTNHNSQILTLLDGYHDLILIEANKLKPHISEGAIRDHLEYTIQALEPTFSAHNVRVICQVDPRIPSLVDTDYKRLHEILTVLLLQITPLCVDAELMLNIRPSTLPILRVPEKHNDKAIKMVQISLKDTGEGLPEAIQSGLRSNPFNPTNTVANQIQQMGLGFTLCHLLIGSLDGELHFSTTQGKGSEIWIDLPMGVNAFANRPGADNITESIAVLSSDTFLDQGLEALLASSYQVQLLSEEQLTMLVLNSADVSFSWLLISDKTTLSSLQLEYLKQLQRQSVNIIWCASLARKYPEFHAEAVYHYPITASQLAALLRSQD</sequence>
<dbReference type="EC" id="2.7.13.3" evidence="2"/>
<dbReference type="InterPro" id="IPR004358">
    <property type="entry name" value="Sig_transdc_His_kin-like_C"/>
</dbReference>
<dbReference type="Proteomes" id="UP000182769">
    <property type="component" value="Unassembled WGS sequence"/>
</dbReference>
<evidence type="ECO:0000256" key="3">
    <source>
        <dbReference type="ARBA" id="ARBA00022553"/>
    </source>
</evidence>
<dbReference type="GO" id="GO:0004673">
    <property type="term" value="F:protein histidine kinase activity"/>
    <property type="evidence" value="ECO:0007669"/>
    <property type="project" value="UniProtKB-EC"/>
</dbReference>
<evidence type="ECO:0000313" key="7">
    <source>
        <dbReference type="Proteomes" id="UP000182769"/>
    </source>
</evidence>
<evidence type="ECO:0000256" key="2">
    <source>
        <dbReference type="ARBA" id="ARBA00012438"/>
    </source>
</evidence>
<keyword evidence="4" id="KW-0472">Membrane</keyword>
<name>A0A0K6IKJ4_9GAMM</name>
<evidence type="ECO:0000259" key="5">
    <source>
        <dbReference type="PROSITE" id="PS50109"/>
    </source>
</evidence>
<dbReference type="Pfam" id="PF02518">
    <property type="entry name" value="HATPase_c"/>
    <property type="match status" value="1"/>
</dbReference>
<dbReference type="AlphaFoldDB" id="A0A0K6IKJ4"/>
<protein>
    <recommendedName>
        <fullName evidence="2">histidine kinase</fullName>
        <ecNumber evidence="2">2.7.13.3</ecNumber>
    </recommendedName>
</protein>
<accession>A0A0K6IKJ4</accession>
<organism evidence="6 7">
    <name type="scientific">Marinomonas fungiae</name>
    <dbReference type="NCBI Taxonomy" id="1137284"/>
    <lineage>
        <taxon>Bacteria</taxon>
        <taxon>Pseudomonadati</taxon>
        <taxon>Pseudomonadota</taxon>
        <taxon>Gammaproteobacteria</taxon>
        <taxon>Oceanospirillales</taxon>
        <taxon>Oceanospirillaceae</taxon>
        <taxon>Marinomonas</taxon>
    </lineage>
</organism>
<keyword evidence="4" id="KW-1133">Transmembrane helix</keyword>
<keyword evidence="7" id="KW-1185">Reference proteome</keyword>
<keyword evidence="6" id="KW-0418">Kinase</keyword>
<dbReference type="PANTHER" id="PTHR45339">
    <property type="entry name" value="HYBRID SIGNAL TRANSDUCTION HISTIDINE KINASE J"/>
    <property type="match status" value="1"/>
</dbReference>